<dbReference type="VEuPathDB" id="FungiDB:PC9H_008969"/>
<name>A0A8H7DQT4_PLEOS</name>
<dbReference type="RefSeq" id="XP_036629904.1">
    <property type="nucleotide sequence ID" value="XM_036778476.1"/>
</dbReference>
<organism evidence="2 3">
    <name type="scientific">Pleurotus ostreatus</name>
    <name type="common">Oyster mushroom</name>
    <name type="synonym">White-rot fungus</name>
    <dbReference type="NCBI Taxonomy" id="5322"/>
    <lineage>
        <taxon>Eukaryota</taxon>
        <taxon>Fungi</taxon>
        <taxon>Dikarya</taxon>
        <taxon>Basidiomycota</taxon>
        <taxon>Agaricomycotina</taxon>
        <taxon>Agaricomycetes</taxon>
        <taxon>Agaricomycetidae</taxon>
        <taxon>Agaricales</taxon>
        <taxon>Pleurotineae</taxon>
        <taxon>Pleurotaceae</taxon>
        <taxon>Pleurotus</taxon>
    </lineage>
</organism>
<feature type="region of interest" description="Disordered" evidence="1">
    <location>
        <begin position="539"/>
        <end position="825"/>
    </location>
</feature>
<sequence length="1272" mass="136107">MYYNRSGKMVVAGAEAEDASIASQAEDEGWTKVELFKLRLRPSTMKLKMNGLRLASLPKHKTAVDVFGDFLGYLFKCTRTFFTDTHANGHALWTVVQHDLQFVLSHPNGREGAQQTKMRRAIVYGGEIPDTNEGKARIRFVTEGEASLHACVLAADVLSVRTNPCVRHGGLSSAFAQSTSNHGFLIAGSQLVCDSRDPSARNRGDCPAGLPVRRIRVRQQAYPRVPRRYLRGSKYGSADLLDHITKRFDETTKRLFRAKKDLQFITFGSPLDKDMYVGIRNGQLKLSGESEVADLFEPSIEAAVAAIKRQIEATNGLIESIWLVGGFAASPWLFHQLQESLAPVTVSRPDSQTSKAVADGAIGFYCDHHVSARMSKYTYGVEYLRELDANDPDHAARKSRLSELPSGPKLLPDAFDCILSRVLKESTVFTRKYCTELTSLSLLSVFEVEIWCFRGGNEVPKWIMRQAEDFGTLCAVQANLSPLASSAEPKTGRNGKTYWMIVFSVEIHFGLTEFKARIKWNDSGVTKYGPASIIYNETPSAAASRTPSRTGFNGSPSKPPSTHSTPKQECFHDIPDVVRGDRDRSLAPSTHTRHSSASRPSVVTGKSNWRDNHAPSANGRSSNPASPATERAVSGSWRSEAGKIERSSKGKDRERDSYVSDADRDRGRKDKPRDRERSINGEHERSSVLGKIGEALTSPLASKAPSMYGRRDSVAAESMASTPGETRSRHSPAANASALFDTGPQDRSRGMDPEASRPLSSVSLMPGSMPEPVPLDWSSRKRNHNHRLTPKPPSRAVSPKPITPALQEPEPLPEQPAASGDLGSLSFGFGSSGGDFASSLGTGFGTSADFGTSAGFGSTAGFGSSGFGSTVVLDPPEDLGQLVELGLDGVAQRLASEFGEPPKQPSPKASPAEVEAPLEEVAPVAEEDSWGSWGAPAKKGKAASKAASRAASKPASKLLSQVNTPLVAASEPPPEETPPAPVEPPVAHVEETPAPEPPAAETTSKKKKKKGKGGASEVATPVEETAPAPPPPKTPVVEPVRVPTPDPTAAAAEGTTGNDGWTFDVVSPPAGSADNLPSATFTNHLGMTSFGAGGATLLDNINLPLSAPKSPKVAESSELLSSSKPASPKVSPNNTPKPSPKIEAAALPEALANPEVPAEPAVDPPAAEPEVTPAVETKAEEDKLQVPGADDPTSPTTPVTPGDEGGEENAEDAEAATPRATRKVPRERQAEIPLLLLQMEGRRRRSKELRHRPEPLVKQGYSSSCMVEATRA</sequence>
<feature type="compositionally biased region" description="Basic and acidic residues" evidence="1">
    <location>
        <begin position="640"/>
        <end position="686"/>
    </location>
</feature>
<keyword evidence="3" id="KW-1185">Reference proteome</keyword>
<dbReference type="GeneID" id="59378787"/>
<feature type="compositionally biased region" description="Low complexity" evidence="1">
    <location>
        <begin position="1143"/>
        <end position="1161"/>
    </location>
</feature>
<feature type="compositionally biased region" description="Low complexity" evidence="1">
    <location>
        <begin position="906"/>
        <end position="960"/>
    </location>
</feature>
<dbReference type="PANTHER" id="PTHR14187:SF5">
    <property type="entry name" value="HEAT SHOCK 70 KDA PROTEIN 12A"/>
    <property type="match status" value="1"/>
</dbReference>
<dbReference type="CDD" id="cd10170">
    <property type="entry name" value="ASKHA_NBD_HSP70"/>
    <property type="match status" value="1"/>
</dbReference>
<evidence type="ECO:0000256" key="1">
    <source>
        <dbReference type="SAM" id="MobiDB-lite"/>
    </source>
</evidence>
<dbReference type="AlphaFoldDB" id="A0A8H7DQT4"/>
<feature type="compositionally biased region" description="Basic and acidic residues" evidence="1">
    <location>
        <begin position="744"/>
        <end position="755"/>
    </location>
</feature>
<feature type="region of interest" description="Disordered" evidence="1">
    <location>
        <begin position="893"/>
        <end position="1068"/>
    </location>
</feature>
<dbReference type="SUPFAM" id="SSF53067">
    <property type="entry name" value="Actin-like ATPase domain"/>
    <property type="match status" value="1"/>
</dbReference>
<evidence type="ECO:0000313" key="2">
    <source>
        <dbReference type="EMBL" id="KAF7426600.1"/>
    </source>
</evidence>
<accession>A0A8H7DQT4</accession>
<protein>
    <submittedName>
        <fullName evidence="2">Uncharacterized protein</fullName>
    </submittedName>
</protein>
<feature type="compositionally biased region" description="Low complexity" evidence="1">
    <location>
        <begin position="1192"/>
        <end position="1202"/>
    </location>
</feature>
<feature type="compositionally biased region" description="Acidic residues" evidence="1">
    <location>
        <begin position="1204"/>
        <end position="1214"/>
    </location>
</feature>
<dbReference type="PANTHER" id="PTHR14187">
    <property type="entry name" value="ALPHA KINASE/ELONGATION FACTOR 2 KINASE"/>
    <property type="match status" value="1"/>
</dbReference>
<feature type="compositionally biased region" description="Low complexity" evidence="1">
    <location>
        <begin position="804"/>
        <end position="825"/>
    </location>
</feature>
<dbReference type="Proteomes" id="UP000623687">
    <property type="component" value="Unassembled WGS sequence"/>
</dbReference>
<feature type="compositionally biased region" description="Polar residues" evidence="1">
    <location>
        <begin position="597"/>
        <end position="607"/>
    </location>
</feature>
<feature type="compositionally biased region" description="Basic residues" evidence="1">
    <location>
        <begin position="780"/>
        <end position="789"/>
    </location>
</feature>
<dbReference type="InterPro" id="IPR043129">
    <property type="entry name" value="ATPase_NBD"/>
</dbReference>
<feature type="compositionally biased region" description="Polar residues" evidence="1">
    <location>
        <begin position="539"/>
        <end position="554"/>
    </location>
</feature>
<feature type="compositionally biased region" description="Pro residues" evidence="1">
    <location>
        <begin position="971"/>
        <end position="984"/>
    </location>
</feature>
<comment type="caution">
    <text evidence="2">The sequence shown here is derived from an EMBL/GenBank/DDBJ whole genome shotgun (WGS) entry which is preliminary data.</text>
</comment>
<evidence type="ECO:0000313" key="3">
    <source>
        <dbReference type="Proteomes" id="UP000623687"/>
    </source>
</evidence>
<feature type="compositionally biased region" description="Low complexity" evidence="1">
    <location>
        <begin position="1113"/>
        <end position="1131"/>
    </location>
</feature>
<feature type="region of interest" description="Disordered" evidence="1">
    <location>
        <begin position="1093"/>
        <end position="1272"/>
    </location>
</feature>
<reference evidence="2" key="1">
    <citation type="submission" date="2019-07" db="EMBL/GenBank/DDBJ databases">
        <authorList>
            <person name="Palmer J.M."/>
        </authorList>
    </citation>
    <scope>NUCLEOTIDE SEQUENCE</scope>
    <source>
        <strain evidence="2">PC9</strain>
    </source>
</reference>
<proteinExistence type="predicted"/>
<gene>
    <name evidence="2" type="ORF">PC9H_008969</name>
</gene>
<feature type="compositionally biased region" description="Low complexity" evidence="1">
    <location>
        <begin position="1017"/>
        <end position="1026"/>
    </location>
</feature>
<feature type="compositionally biased region" description="Basic and acidic residues" evidence="1">
    <location>
        <begin position="569"/>
        <end position="585"/>
    </location>
</feature>
<dbReference type="EMBL" id="JACETU010000006">
    <property type="protein sequence ID" value="KAF7426600.1"/>
    <property type="molecule type" value="Genomic_DNA"/>
</dbReference>
<dbReference type="OrthoDB" id="2963168at2759"/>